<evidence type="ECO:0000313" key="1">
    <source>
        <dbReference type="EMBL" id="CAG8784005.1"/>
    </source>
</evidence>
<dbReference type="AlphaFoldDB" id="A0A9N9JKP1"/>
<comment type="caution">
    <text evidence="1">The sequence shown here is derived from an EMBL/GenBank/DDBJ whole genome shotgun (WGS) entry which is preliminary data.</text>
</comment>
<accession>A0A9N9JKP1</accession>
<name>A0A9N9JKP1_9GLOM</name>
<organism evidence="1 2">
    <name type="scientific">Dentiscutata erythropus</name>
    <dbReference type="NCBI Taxonomy" id="1348616"/>
    <lineage>
        <taxon>Eukaryota</taxon>
        <taxon>Fungi</taxon>
        <taxon>Fungi incertae sedis</taxon>
        <taxon>Mucoromycota</taxon>
        <taxon>Glomeromycotina</taxon>
        <taxon>Glomeromycetes</taxon>
        <taxon>Diversisporales</taxon>
        <taxon>Gigasporaceae</taxon>
        <taxon>Dentiscutata</taxon>
    </lineage>
</organism>
<proteinExistence type="predicted"/>
<dbReference type="OrthoDB" id="2403806at2759"/>
<evidence type="ECO:0000313" key="2">
    <source>
        <dbReference type="Proteomes" id="UP000789405"/>
    </source>
</evidence>
<gene>
    <name evidence="1" type="ORF">DERYTH_LOCUS20024</name>
</gene>
<feature type="non-terminal residue" evidence="1">
    <location>
        <position position="1"/>
    </location>
</feature>
<keyword evidence="2" id="KW-1185">Reference proteome</keyword>
<dbReference type="Proteomes" id="UP000789405">
    <property type="component" value="Unassembled WGS sequence"/>
</dbReference>
<protein>
    <submittedName>
        <fullName evidence="1">5519_t:CDS:1</fullName>
    </submittedName>
</protein>
<sequence>FYEEKLQCDDSLCNIRMLDNSYKAIILNITLNVSSSTDHLAVRFNFVFPEMNVKIPPRLRFNMHPFNRGQLVILNFSAVIRRTYNSLWTKIFGFEPELEEAIINTEIKELQQTLNSQYTILVLQPKDNITYYENYISRRNIGSIVSNTGGLYGALIGIYILLFGSIKLSPWGIVQKYTCCWNLREDYMHRLMKRYVSKAGIPLVENPSKLPPNATIENRIAALETLMREFFLDDSSLVKLKEIHTRCIRYQDRNNALMRDDSLQNDIFINVNENDVLMNDSTFQNDVAINGNENDTLMKDGISQ</sequence>
<dbReference type="EMBL" id="CAJVPY010022918">
    <property type="protein sequence ID" value="CAG8784005.1"/>
    <property type="molecule type" value="Genomic_DNA"/>
</dbReference>
<reference evidence="1" key="1">
    <citation type="submission" date="2021-06" db="EMBL/GenBank/DDBJ databases">
        <authorList>
            <person name="Kallberg Y."/>
            <person name="Tangrot J."/>
            <person name="Rosling A."/>
        </authorList>
    </citation>
    <scope>NUCLEOTIDE SEQUENCE</scope>
    <source>
        <strain evidence="1">MA453B</strain>
    </source>
</reference>